<keyword evidence="1" id="KW-0732">Signal</keyword>
<feature type="chain" id="PRO_5038535653" evidence="1">
    <location>
        <begin position="22"/>
        <end position="299"/>
    </location>
</feature>
<evidence type="ECO:0000313" key="3">
    <source>
        <dbReference type="Proteomes" id="UP000422572"/>
    </source>
</evidence>
<dbReference type="EMBL" id="CP034279">
    <property type="protein sequence ID" value="QGV82276.1"/>
    <property type="molecule type" value="Genomic_DNA"/>
</dbReference>
<dbReference type="OrthoDB" id="4053327at2"/>
<dbReference type="KEGG" id="sfic:EIZ62_31480"/>
<proteinExistence type="predicted"/>
<protein>
    <submittedName>
        <fullName evidence="2">Uncharacterized protein</fullName>
    </submittedName>
</protein>
<organism evidence="2 3">
    <name type="scientific">Streptomyces ficellus</name>
    <dbReference type="NCBI Taxonomy" id="1977088"/>
    <lineage>
        <taxon>Bacteria</taxon>
        <taxon>Bacillati</taxon>
        <taxon>Actinomycetota</taxon>
        <taxon>Actinomycetes</taxon>
        <taxon>Kitasatosporales</taxon>
        <taxon>Streptomycetaceae</taxon>
        <taxon>Streptomyces</taxon>
    </lineage>
</organism>
<gene>
    <name evidence="2" type="ORF">EIZ62_31480</name>
</gene>
<name>A0A6I6FWJ4_9ACTN</name>
<evidence type="ECO:0000256" key="1">
    <source>
        <dbReference type="SAM" id="SignalP"/>
    </source>
</evidence>
<keyword evidence="3" id="KW-1185">Reference proteome</keyword>
<evidence type="ECO:0000313" key="2">
    <source>
        <dbReference type="EMBL" id="QGV82276.1"/>
    </source>
</evidence>
<accession>A0A6I6FWJ4</accession>
<dbReference type="RefSeq" id="WP_156696015.1">
    <property type="nucleotide sequence ID" value="NZ_CP034279.1"/>
</dbReference>
<dbReference type="AlphaFoldDB" id="A0A6I6FWJ4"/>
<dbReference type="Proteomes" id="UP000422572">
    <property type="component" value="Chromosome"/>
</dbReference>
<feature type="signal peptide" evidence="1">
    <location>
        <begin position="1"/>
        <end position="21"/>
    </location>
</feature>
<reference evidence="2 3" key="1">
    <citation type="submission" date="2018-12" db="EMBL/GenBank/DDBJ databases">
        <title>Complete genome sequence of Streptomyces ficellus NRRL8067, the producer of ficellomycin, feldamycin and nojirimycin.</title>
        <authorList>
            <person name="Zhang H."/>
            <person name="Yue R."/>
            <person name="Liu Y."/>
            <person name="Li M."/>
            <person name="Mu H."/>
            <person name="Zhang J."/>
        </authorList>
    </citation>
    <scope>NUCLEOTIDE SEQUENCE [LARGE SCALE GENOMIC DNA]</scope>
    <source>
        <strain evidence="2 3">NRRL 8067</strain>
    </source>
</reference>
<sequence>MRRRRPAVVIALILLALGGCADAPARGGGDGGPLPVPLRGAGTVSPEQTRALHEAEERAVTSCMLRRGLPYRPVPARRPTGGTDNPYGLLTGRDAAAHGYGISATALAGAAEDPNEPLPATWDAERRAAWHRALTGSGRHHRTLTAPGAASLRINTDGCVYAARTALYGSAWEQAELTVAGLAAQVVARVTADRAFLAAQQDWAACMRDAGERVSTLQQARGVIQDAVERAAPRAPLRAVGRREVEIARRDARCQSESGLAGATRTAQERVEAALPDSARQATATLLSLRAAALDRASR</sequence>
<dbReference type="PROSITE" id="PS51257">
    <property type="entry name" value="PROKAR_LIPOPROTEIN"/>
    <property type="match status" value="1"/>
</dbReference>